<dbReference type="GO" id="GO:0003774">
    <property type="term" value="F:cytoskeletal motor activity"/>
    <property type="evidence" value="ECO:0007669"/>
    <property type="project" value="InterPro"/>
</dbReference>
<dbReference type="AlphaFoldDB" id="A0A506TXS6"/>
<keyword evidence="8" id="KW-0472">Membrane</keyword>
<evidence type="ECO:0000256" key="9">
    <source>
        <dbReference type="ARBA" id="ARBA00023143"/>
    </source>
</evidence>
<dbReference type="Pfam" id="PF14842">
    <property type="entry name" value="FliG_N"/>
    <property type="match status" value="1"/>
</dbReference>
<dbReference type="RefSeq" id="WP_141168458.1">
    <property type="nucleotide sequence ID" value="NZ_VHLH01000056.1"/>
</dbReference>
<feature type="domain" description="Flagellar motor switch protein FliG middle" evidence="12">
    <location>
        <begin position="125"/>
        <end position="195"/>
    </location>
</feature>
<dbReference type="PANTHER" id="PTHR30534:SF0">
    <property type="entry name" value="FLAGELLAR MOTOR SWITCH PROTEIN FLIG"/>
    <property type="match status" value="1"/>
</dbReference>
<dbReference type="GO" id="GO:0005886">
    <property type="term" value="C:plasma membrane"/>
    <property type="evidence" value="ECO:0007669"/>
    <property type="project" value="UniProtKB-SubCell"/>
</dbReference>
<evidence type="ECO:0000256" key="5">
    <source>
        <dbReference type="ARBA" id="ARBA00022475"/>
    </source>
</evidence>
<dbReference type="PRINTS" id="PR00954">
    <property type="entry name" value="FLGMOTORFLIG"/>
</dbReference>
<dbReference type="Proteomes" id="UP000320314">
    <property type="component" value="Unassembled WGS sequence"/>
</dbReference>
<protein>
    <recommendedName>
        <fullName evidence="4">Flagellar motor switch protein FliG</fullName>
    </recommendedName>
</protein>
<dbReference type="OrthoDB" id="9780302at2"/>
<dbReference type="PANTHER" id="PTHR30534">
    <property type="entry name" value="FLAGELLAR MOTOR SWITCH PROTEIN FLIG"/>
    <property type="match status" value="1"/>
</dbReference>
<proteinExistence type="inferred from homology"/>
<feature type="domain" description="Flagellar motor switch protein FliG C-terminal" evidence="11">
    <location>
        <begin position="226"/>
        <end position="330"/>
    </location>
</feature>
<name>A0A506TXS6_9HYPH</name>
<evidence type="ECO:0000256" key="7">
    <source>
        <dbReference type="ARBA" id="ARBA00022779"/>
    </source>
</evidence>
<gene>
    <name evidence="14" type="primary">fliG</name>
    <name evidence="14" type="ORF">FJU11_17995</name>
</gene>
<evidence type="ECO:0000313" key="15">
    <source>
        <dbReference type="Proteomes" id="UP000320314"/>
    </source>
</evidence>
<sequence>MQDTQFAAKRTLTRSDKAAAILLAMGKPVAGKLLKFFEEAELQTIIKRAQTLRSVPPDELEKLVAEFEDIFTEGAGLMDNARVMEGILEEGLAPDQVDGLLGRRVPALTNTLSVWERLEQMDPVSLAPFFAEESAQTVAYIVSKVSAEASGKIVMVLPGERRAEILHRAINMKPVNERVASIIEGRLSAFLSENEQAGAGGGSDKVVGLMNALDKPEVDELLGGLATISKADAEKVRPRIFLFDDLVSMPLKSRITLFNDMESDTLTMALKSAPERVREAVLSAIGARQRRMIESELGGDTPGDAKAVAAARRRVTQEAIRLAREGALTLRESEGEQQAAA</sequence>
<dbReference type="InterPro" id="IPR000090">
    <property type="entry name" value="Flg_Motor_Flig"/>
</dbReference>
<dbReference type="Pfam" id="PF01706">
    <property type="entry name" value="FliG_C"/>
    <property type="match status" value="1"/>
</dbReference>
<dbReference type="GO" id="GO:0071973">
    <property type="term" value="P:bacterial-type flagellum-dependent cell motility"/>
    <property type="evidence" value="ECO:0007669"/>
    <property type="project" value="InterPro"/>
</dbReference>
<dbReference type="InterPro" id="IPR032779">
    <property type="entry name" value="FliG_M"/>
</dbReference>
<evidence type="ECO:0000256" key="1">
    <source>
        <dbReference type="ARBA" id="ARBA00004117"/>
    </source>
</evidence>
<keyword evidence="14" id="KW-0966">Cell projection</keyword>
<evidence type="ECO:0000313" key="14">
    <source>
        <dbReference type="EMBL" id="TPW25761.1"/>
    </source>
</evidence>
<evidence type="ECO:0000256" key="3">
    <source>
        <dbReference type="ARBA" id="ARBA00010299"/>
    </source>
</evidence>
<keyword evidence="14" id="KW-0969">Cilium</keyword>
<dbReference type="Pfam" id="PF14841">
    <property type="entry name" value="FliG_M"/>
    <property type="match status" value="1"/>
</dbReference>
<reference evidence="14 15" key="1">
    <citation type="submission" date="2019-06" db="EMBL/GenBank/DDBJ databases">
        <authorList>
            <person name="Li M."/>
        </authorList>
    </citation>
    <scope>NUCLEOTIDE SEQUENCE [LARGE SCALE GENOMIC DNA]</scope>
    <source>
        <strain evidence="14 15">BGMRC6574</strain>
    </source>
</reference>
<keyword evidence="6" id="KW-0145">Chemotaxis</keyword>
<keyword evidence="7" id="KW-0283">Flagellar rotation</keyword>
<keyword evidence="9" id="KW-0975">Bacterial flagellum</keyword>
<comment type="caution">
    <text evidence="14">The sequence shown here is derived from an EMBL/GenBank/DDBJ whole genome shotgun (WGS) entry which is preliminary data.</text>
</comment>
<dbReference type="GO" id="GO:0006935">
    <property type="term" value="P:chemotaxis"/>
    <property type="evidence" value="ECO:0007669"/>
    <property type="project" value="UniProtKB-KW"/>
</dbReference>
<comment type="function">
    <text evidence="10">FliG is one of three proteins (FliG, FliN, FliM) that forms the rotor-mounted switch complex (C ring), located at the base of the basal body. This complex interacts with the CheY and CheZ chemotaxis proteins, in addition to contacting components of the motor that determine the direction of flagellar rotation.</text>
</comment>
<evidence type="ECO:0000256" key="10">
    <source>
        <dbReference type="ARBA" id="ARBA00025598"/>
    </source>
</evidence>
<feature type="domain" description="Flagellar motor switch protein FliG N-terminal" evidence="13">
    <location>
        <begin position="12"/>
        <end position="104"/>
    </location>
</feature>
<keyword evidence="14" id="KW-0282">Flagellum</keyword>
<comment type="similarity">
    <text evidence="3">Belongs to the FliG family.</text>
</comment>
<evidence type="ECO:0000256" key="8">
    <source>
        <dbReference type="ARBA" id="ARBA00023136"/>
    </source>
</evidence>
<keyword evidence="15" id="KW-1185">Reference proteome</keyword>
<evidence type="ECO:0000259" key="12">
    <source>
        <dbReference type="Pfam" id="PF14841"/>
    </source>
</evidence>
<evidence type="ECO:0000259" key="13">
    <source>
        <dbReference type="Pfam" id="PF14842"/>
    </source>
</evidence>
<dbReference type="InterPro" id="IPR011002">
    <property type="entry name" value="FliG_a-hlx"/>
</dbReference>
<keyword evidence="5" id="KW-1003">Cell membrane</keyword>
<evidence type="ECO:0000256" key="4">
    <source>
        <dbReference type="ARBA" id="ARBA00021870"/>
    </source>
</evidence>
<evidence type="ECO:0000259" key="11">
    <source>
        <dbReference type="Pfam" id="PF01706"/>
    </source>
</evidence>
<dbReference type="EMBL" id="VHLH01000056">
    <property type="protein sequence ID" value="TPW25761.1"/>
    <property type="molecule type" value="Genomic_DNA"/>
</dbReference>
<accession>A0A506TXS6</accession>
<dbReference type="InterPro" id="IPR028263">
    <property type="entry name" value="FliG_N"/>
</dbReference>
<dbReference type="SUPFAM" id="SSF48029">
    <property type="entry name" value="FliG"/>
    <property type="match status" value="2"/>
</dbReference>
<dbReference type="GO" id="GO:0009425">
    <property type="term" value="C:bacterial-type flagellum basal body"/>
    <property type="evidence" value="ECO:0007669"/>
    <property type="project" value="UniProtKB-SubCell"/>
</dbReference>
<evidence type="ECO:0000256" key="6">
    <source>
        <dbReference type="ARBA" id="ARBA00022500"/>
    </source>
</evidence>
<comment type="subcellular location">
    <subcellularLocation>
        <location evidence="1">Bacterial flagellum basal body</location>
    </subcellularLocation>
    <subcellularLocation>
        <location evidence="2">Cell membrane</location>
        <topology evidence="2">Peripheral membrane protein</topology>
        <orientation evidence="2">Cytoplasmic side</orientation>
    </subcellularLocation>
</comment>
<evidence type="ECO:0000256" key="2">
    <source>
        <dbReference type="ARBA" id="ARBA00004413"/>
    </source>
</evidence>
<dbReference type="InterPro" id="IPR023087">
    <property type="entry name" value="Flg_Motor_Flig_C"/>
</dbReference>
<organism evidence="14 15">
    <name type="scientific">Pararhizobium mangrovi</name>
    <dbReference type="NCBI Taxonomy" id="2590452"/>
    <lineage>
        <taxon>Bacteria</taxon>
        <taxon>Pseudomonadati</taxon>
        <taxon>Pseudomonadota</taxon>
        <taxon>Alphaproteobacteria</taxon>
        <taxon>Hyphomicrobiales</taxon>
        <taxon>Rhizobiaceae</taxon>
        <taxon>Rhizobium/Agrobacterium group</taxon>
        <taxon>Pararhizobium</taxon>
    </lineage>
</organism>
<dbReference type="Gene3D" id="1.10.220.30">
    <property type="match status" value="3"/>
</dbReference>